<evidence type="ECO:0000256" key="2">
    <source>
        <dbReference type="ARBA" id="ARBA00022679"/>
    </source>
</evidence>
<dbReference type="AlphaFoldDB" id="A0A3A4R1I6"/>
<dbReference type="PANTHER" id="PTHR30160:SF1">
    <property type="entry name" value="LIPOPOLYSACCHARIDE 1,2-N-ACETYLGLUCOSAMINETRANSFERASE-RELATED"/>
    <property type="match status" value="1"/>
</dbReference>
<reference evidence="3 4" key="1">
    <citation type="journal article" date="2017" name="ISME J.">
        <title>Energy and carbon metabolisms in a deep terrestrial subsurface fluid microbial community.</title>
        <authorList>
            <person name="Momper L."/>
            <person name="Jungbluth S.P."/>
            <person name="Lee M.D."/>
            <person name="Amend J.P."/>
        </authorList>
    </citation>
    <scope>NUCLEOTIDE SEQUENCE [LARGE SCALE GENOMIC DNA]</scope>
    <source>
        <strain evidence="3">SURF_26</strain>
    </source>
</reference>
<evidence type="ECO:0000313" key="3">
    <source>
        <dbReference type="EMBL" id="RJP58306.1"/>
    </source>
</evidence>
<sequence>MSDNRLKLNLDCRYFIGEKPCKYNRLCEGCPHYNAFGTKILIIKLGAMGDVIRTTPVLKAIREQYSRYHLTWVVEPSGAVFLKGNPHIHRVIEYGLETLTRLMIEEFDVVISLDKSVSATALATLAKAPRKLGFGFHPVGNIYPFTPEADYSFSLGMSDQLKFIENTKTYQREMFDTLGYTDKEYGEYEIAWTNFDLQFGKALLERKHVSRGKYVIGLNTGAGEIFATKRYWQDHFVRLIHLIAGSMDATILLLGGPSEVERNRQIMESCSDVKALVDTGCDNSLRDFMGILNACDVVVTGDTLALHLVLALRKRVAALFGSTCDQEIDLYGLGEKLVARPECAPCYKKDCPFKDEKFMQCMKQITPEQVLDAIVRQVQECEGGRC</sequence>
<dbReference type="InterPro" id="IPR051199">
    <property type="entry name" value="LPS_LOS_Heptosyltrfase"/>
</dbReference>
<dbReference type="PANTHER" id="PTHR30160">
    <property type="entry name" value="TETRAACYLDISACCHARIDE 4'-KINASE-RELATED"/>
    <property type="match status" value="1"/>
</dbReference>
<dbReference type="Gene3D" id="3.40.50.2000">
    <property type="entry name" value="Glycogen Phosphorylase B"/>
    <property type="match status" value="2"/>
</dbReference>
<keyword evidence="1" id="KW-0328">Glycosyltransferase</keyword>
<proteinExistence type="predicted"/>
<comment type="caution">
    <text evidence="3">The sequence shown here is derived from an EMBL/GenBank/DDBJ whole genome shotgun (WGS) entry which is preliminary data.</text>
</comment>
<accession>A0A3A4R1I6</accession>
<dbReference type="Proteomes" id="UP000266426">
    <property type="component" value="Unassembled WGS sequence"/>
</dbReference>
<keyword evidence="2 3" id="KW-0808">Transferase</keyword>
<dbReference type="InterPro" id="IPR002201">
    <property type="entry name" value="Glyco_trans_9"/>
</dbReference>
<dbReference type="EMBL" id="QZJZ01000068">
    <property type="protein sequence ID" value="RJP58306.1"/>
    <property type="molecule type" value="Genomic_DNA"/>
</dbReference>
<dbReference type="Pfam" id="PF01075">
    <property type="entry name" value="Glyco_transf_9"/>
    <property type="match status" value="1"/>
</dbReference>
<dbReference type="GO" id="GO:0009244">
    <property type="term" value="P:lipopolysaccharide core region biosynthetic process"/>
    <property type="evidence" value="ECO:0007669"/>
    <property type="project" value="TreeGrafter"/>
</dbReference>
<evidence type="ECO:0000313" key="4">
    <source>
        <dbReference type="Proteomes" id="UP000266426"/>
    </source>
</evidence>
<gene>
    <name evidence="3" type="ORF">C4541_08295</name>
</gene>
<dbReference type="SUPFAM" id="SSF53756">
    <property type="entry name" value="UDP-Glycosyltransferase/glycogen phosphorylase"/>
    <property type="match status" value="1"/>
</dbReference>
<protein>
    <submittedName>
        <fullName evidence="3">Glycosyltransferase family 9 protein</fullName>
    </submittedName>
</protein>
<organism evidence="3 4">
    <name type="scientific">Candidatus Auribacter fodinae</name>
    <dbReference type="NCBI Taxonomy" id="2093366"/>
    <lineage>
        <taxon>Bacteria</taxon>
        <taxon>Pseudomonadati</taxon>
        <taxon>Candidatus Auribacterota</taxon>
        <taxon>Candidatus Auribacteria</taxon>
        <taxon>Candidatus Auribacterales</taxon>
        <taxon>Candidatus Auribacteraceae</taxon>
        <taxon>Candidatus Auribacter</taxon>
    </lineage>
</organism>
<dbReference type="GO" id="GO:0005829">
    <property type="term" value="C:cytosol"/>
    <property type="evidence" value="ECO:0007669"/>
    <property type="project" value="TreeGrafter"/>
</dbReference>
<dbReference type="GO" id="GO:0008713">
    <property type="term" value="F:ADP-heptose-lipopolysaccharide heptosyltransferase activity"/>
    <property type="evidence" value="ECO:0007669"/>
    <property type="project" value="TreeGrafter"/>
</dbReference>
<evidence type="ECO:0000256" key="1">
    <source>
        <dbReference type="ARBA" id="ARBA00022676"/>
    </source>
</evidence>
<dbReference type="CDD" id="cd03789">
    <property type="entry name" value="GT9_LPS_heptosyltransferase"/>
    <property type="match status" value="1"/>
</dbReference>
<name>A0A3A4R1I6_9BACT</name>